<dbReference type="GO" id="GO:0008168">
    <property type="term" value="F:methyltransferase activity"/>
    <property type="evidence" value="ECO:0007669"/>
    <property type="project" value="InterPro"/>
</dbReference>
<organism evidence="1 2">
    <name type="scientific">Aegilops tauschii subsp. strangulata</name>
    <name type="common">Goatgrass</name>
    <dbReference type="NCBI Taxonomy" id="200361"/>
    <lineage>
        <taxon>Eukaryota</taxon>
        <taxon>Viridiplantae</taxon>
        <taxon>Streptophyta</taxon>
        <taxon>Embryophyta</taxon>
        <taxon>Tracheophyta</taxon>
        <taxon>Spermatophyta</taxon>
        <taxon>Magnoliopsida</taxon>
        <taxon>Liliopsida</taxon>
        <taxon>Poales</taxon>
        <taxon>Poaceae</taxon>
        <taxon>BOP clade</taxon>
        <taxon>Pooideae</taxon>
        <taxon>Triticodae</taxon>
        <taxon>Triticeae</taxon>
        <taxon>Triticinae</taxon>
        <taxon>Aegilops</taxon>
    </lineage>
</organism>
<reference evidence="1" key="5">
    <citation type="journal article" date="2021" name="G3 (Bethesda)">
        <title>Aegilops tauschii genome assembly Aet v5.0 features greater sequence contiguity and improved annotation.</title>
        <authorList>
            <person name="Wang L."/>
            <person name="Zhu T."/>
            <person name="Rodriguez J.C."/>
            <person name="Deal K.R."/>
            <person name="Dubcovsky J."/>
            <person name="McGuire P.E."/>
            <person name="Lux T."/>
            <person name="Spannagl M."/>
            <person name="Mayer K.F.X."/>
            <person name="Baldrich P."/>
            <person name="Meyers B.C."/>
            <person name="Huo N."/>
            <person name="Gu Y.Q."/>
            <person name="Zhou H."/>
            <person name="Devos K.M."/>
            <person name="Bennetzen J.L."/>
            <person name="Unver T."/>
            <person name="Budak H."/>
            <person name="Gulick P.J."/>
            <person name="Galiba G."/>
            <person name="Kalapos B."/>
            <person name="Nelson D.R."/>
            <person name="Li P."/>
            <person name="You F.M."/>
            <person name="Luo M.C."/>
            <person name="Dvorak J."/>
        </authorList>
    </citation>
    <scope>NUCLEOTIDE SEQUENCE [LARGE SCALE GENOMIC DNA]</scope>
    <source>
        <strain evidence="1">cv. AL8/78</strain>
    </source>
</reference>
<dbReference type="AlphaFoldDB" id="A0A452Y9K9"/>
<keyword evidence="2" id="KW-1185">Reference proteome</keyword>
<dbReference type="Gene3D" id="3.30.950.10">
    <property type="entry name" value="Methyltransferase, Cobalt-precorrin-4 Transmethylase, Domain 2"/>
    <property type="match status" value="1"/>
</dbReference>
<sequence length="98" mass="11127">YRSCVIAREITKLHEEFWRGTLGEANEAFATWQPKGEITILIDGNSISIDETPSDDFLEQELRELMAKGHALSTVHIPLNSLILPPFLNICLSRDFNK</sequence>
<accession>A0A452Y9K9</accession>
<reference evidence="2" key="2">
    <citation type="journal article" date="2017" name="Nat. Plants">
        <title>The Aegilops tauschii genome reveals multiple impacts of transposons.</title>
        <authorList>
            <person name="Zhao G."/>
            <person name="Zou C."/>
            <person name="Li K."/>
            <person name="Wang K."/>
            <person name="Li T."/>
            <person name="Gao L."/>
            <person name="Zhang X."/>
            <person name="Wang H."/>
            <person name="Yang Z."/>
            <person name="Liu X."/>
            <person name="Jiang W."/>
            <person name="Mao L."/>
            <person name="Kong X."/>
            <person name="Jiao Y."/>
            <person name="Jia J."/>
        </authorList>
    </citation>
    <scope>NUCLEOTIDE SEQUENCE [LARGE SCALE GENOMIC DNA]</scope>
    <source>
        <strain evidence="2">cv. AL8/78</strain>
    </source>
</reference>
<reference evidence="1" key="4">
    <citation type="submission" date="2019-03" db="UniProtKB">
        <authorList>
            <consortium name="EnsemblPlants"/>
        </authorList>
    </citation>
    <scope>IDENTIFICATION</scope>
</reference>
<dbReference type="InterPro" id="IPR035996">
    <property type="entry name" value="4pyrrol_Methylase_sf"/>
</dbReference>
<evidence type="ECO:0000313" key="2">
    <source>
        <dbReference type="Proteomes" id="UP000015105"/>
    </source>
</evidence>
<dbReference type="Gramene" id="AET1Gv20343900.17">
    <property type="protein sequence ID" value="AET1Gv20343900.17"/>
    <property type="gene ID" value="AET1Gv20343900"/>
</dbReference>
<dbReference type="EnsemblPlants" id="AET1Gv20343900.17">
    <property type="protein sequence ID" value="AET1Gv20343900.17"/>
    <property type="gene ID" value="AET1Gv20343900"/>
</dbReference>
<dbReference type="PANTHER" id="PTHR46111:SF1">
    <property type="entry name" value="RIBOSOMAL RNA SMALL SUBUNIT METHYLTRANSFERASE I"/>
    <property type="match status" value="1"/>
</dbReference>
<dbReference type="SUPFAM" id="SSF53790">
    <property type="entry name" value="Tetrapyrrole methylase"/>
    <property type="match status" value="1"/>
</dbReference>
<reference evidence="1" key="3">
    <citation type="journal article" date="2017" name="Nature">
        <title>Genome sequence of the progenitor of the wheat D genome Aegilops tauschii.</title>
        <authorList>
            <person name="Luo M.C."/>
            <person name="Gu Y.Q."/>
            <person name="Puiu D."/>
            <person name="Wang H."/>
            <person name="Twardziok S.O."/>
            <person name="Deal K.R."/>
            <person name="Huo N."/>
            <person name="Zhu T."/>
            <person name="Wang L."/>
            <person name="Wang Y."/>
            <person name="McGuire P.E."/>
            <person name="Liu S."/>
            <person name="Long H."/>
            <person name="Ramasamy R.K."/>
            <person name="Rodriguez J.C."/>
            <person name="Van S.L."/>
            <person name="Yuan L."/>
            <person name="Wang Z."/>
            <person name="Xia Z."/>
            <person name="Xiao L."/>
            <person name="Anderson O.D."/>
            <person name="Ouyang S."/>
            <person name="Liang Y."/>
            <person name="Zimin A.V."/>
            <person name="Pertea G."/>
            <person name="Qi P."/>
            <person name="Bennetzen J.L."/>
            <person name="Dai X."/>
            <person name="Dawson M.W."/>
            <person name="Muller H.G."/>
            <person name="Kugler K."/>
            <person name="Rivarola-Duarte L."/>
            <person name="Spannagl M."/>
            <person name="Mayer K.F.X."/>
            <person name="Lu F.H."/>
            <person name="Bevan M.W."/>
            <person name="Leroy P."/>
            <person name="Li P."/>
            <person name="You F.M."/>
            <person name="Sun Q."/>
            <person name="Liu Z."/>
            <person name="Lyons E."/>
            <person name="Wicker T."/>
            <person name="Salzberg S.L."/>
            <person name="Devos K.M."/>
            <person name="Dvorak J."/>
        </authorList>
    </citation>
    <scope>NUCLEOTIDE SEQUENCE [LARGE SCALE GENOMIC DNA]</scope>
    <source>
        <strain evidence="1">cv. AL8/78</strain>
    </source>
</reference>
<protein>
    <submittedName>
        <fullName evidence="1">Uncharacterized protein</fullName>
    </submittedName>
</protein>
<dbReference type="Proteomes" id="UP000015105">
    <property type="component" value="Chromosome 1D"/>
</dbReference>
<name>A0A452Y9K9_AEGTS</name>
<dbReference type="InterPro" id="IPR008189">
    <property type="entry name" value="rRNA_ssu_MeTfrase_I"/>
</dbReference>
<dbReference type="PANTHER" id="PTHR46111">
    <property type="entry name" value="RIBOSOMAL RNA SMALL SUBUNIT METHYLTRANSFERASE I"/>
    <property type="match status" value="1"/>
</dbReference>
<proteinExistence type="predicted"/>
<evidence type="ECO:0000313" key="1">
    <source>
        <dbReference type="EnsemblPlants" id="AET1Gv20343900.17"/>
    </source>
</evidence>
<dbReference type="InterPro" id="IPR014776">
    <property type="entry name" value="4pyrrole_Mease_sub2"/>
</dbReference>
<reference evidence="2" key="1">
    <citation type="journal article" date="2014" name="Science">
        <title>Ancient hybridizations among the ancestral genomes of bread wheat.</title>
        <authorList>
            <consortium name="International Wheat Genome Sequencing Consortium,"/>
            <person name="Marcussen T."/>
            <person name="Sandve S.R."/>
            <person name="Heier L."/>
            <person name="Spannagl M."/>
            <person name="Pfeifer M."/>
            <person name="Jakobsen K.S."/>
            <person name="Wulff B.B."/>
            <person name="Steuernagel B."/>
            <person name="Mayer K.F."/>
            <person name="Olsen O.A."/>
        </authorList>
    </citation>
    <scope>NUCLEOTIDE SEQUENCE [LARGE SCALE GENOMIC DNA]</scope>
    <source>
        <strain evidence="2">cv. AL8/78</strain>
    </source>
</reference>